<dbReference type="CDD" id="cd07067">
    <property type="entry name" value="HP_PGM_like"/>
    <property type="match status" value="1"/>
</dbReference>
<keyword evidence="2" id="KW-0413">Isomerase</keyword>
<dbReference type="Pfam" id="PF00300">
    <property type="entry name" value="His_Phos_1"/>
    <property type="match status" value="1"/>
</dbReference>
<feature type="binding site" evidence="4">
    <location>
        <begin position="9"/>
        <end position="16"/>
    </location>
    <ligand>
        <name>substrate</name>
    </ligand>
</feature>
<dbReference type="PROSITE" id="PS00175">
    <property type="entry name" value="PG_MUTASE"/>
    <property type="match status" value="1"/>
</dbReference>
<name>A0A4Y4CTZ3_ZOORA</name>
<dbReference type="InterPro" id="IPR050275">
    <property type="entry name" value="PGM_Phosphatase"/>
</dbReference>
<dbReference type="RefSeq" id="WP_141351173.1">
    <property type="nucleotide sequence ID" value="NZ_BJNV01000023.1"/>
</dbReference>
<feature type="active site" description="Proton donor/acceptor" evidence="3">
    <location>
        <position position="83"/>
    </location>
</feature>
<dbReference type="OrthoDB" id="9781415at2"/>
<evidence type="ECO:0000313" key="6">
    <source>
        <dbReference type="Proteomes" id="UP000318422"/>
    </source>
</evidence>
<dbReference type="PANTHER" id="PTHR48100:SF1">
    <property type="entry name" value="HISTIDINE PHOSPHATASE FAMILY PROTEIN-RELATED"/>
    <property type="match status" value="1"/>
</dbReference>
<dbReference type="InterPro" id="IPR001345">
    <property type="entry name" value="PG/BPGM_mutase_AS"/>
</dbReference>
<dbReference type="GO" id="GO:0005737">
    <property type="term" value="C:cytoplasm"/>
    <property type="evidence" value="ECO:0007669"/>
    <property type="project" value="TreeGrafter"/>
</dbReference>
<keyword evidence="1" id="KW-0324">Glycolysis</keyword>
<feature type="binding site" evidence="4">
    <location>
        <position position="59"/>
    </location>
    <ligand>
        <name>substrate</name>
    </ligand>
</feature>
<comment type="caution">
    <text evidence="5">The sequence shown here is derived from an EMBL/GenBank/DDBJ whole genome shotgun (WGS) entry which is preliminary data.</text>
</comment>
<feature type="binding site" evidence="4">
    <location>
        <begin position="83"/>
        <end position="86"/>
    </location>
    <ligand>
        <name>substrate</name>
    </ligand>
</feature>
<evidence type="ECO:0000256" key="3">
    <source>
        <dbReference type="PIRSR" id="PIRSR613078-1"/>
    </source>
</evidence>
<organism evidence="5 6">
    <name type="scientific">Zoogloea ramigera</name>
    <dbReference type="NCBI Taxonomy" id="350"/>
    <lineage>
        <taxon>Bacteria</taxon>
        <taxon>Pseudomonadati</taxon>
        <taxon>Pseudomonadota</taxon>
        <taxon>Betaproteobacteria</taxon>
        <taxon>Rhodocyclales</taxon>
        <taxon>Zoogloeaceae</taxon>
        <taxon>Zoogloea</taxon>
    </lineage>
</organism>
<dbReference type="EMBL" id="BJNV01000023">
    <property type="protein sequence ID" value="GEC95572.1"/>
    <property type="molecule type" value="Genomic_DNA"/>
</dbReference>
<gene>
    <name evidence="5" type="ORF">ZRA01_16450</name>
</gene>
<dbReference type="Gene3D" id="3.40.50.1240">
    <property type="entry name" value="Phosphoglycerate mutase-like"/>
    <property type="match status" value="1"/>
</dbReference>
<protein>
    <submittedName>
        <fullName evidence="5">Phosphoglycerate mutase</fullName>
    </submittedName>
</protein>
<evidence type="ECO:0000256" key="4">
    <source>
        <dbReference type="PIRSR" id="PIRSR613078-2"/>
    </source>
</evidence>
<sequence length="212" mass="23575">MLTRLCLVRHGETAWNTERRLQGHTDIPLNAHGIAQAHATAASLATERFDAAYSSDLARARQTAEAIAGRCLLTPTFDDRLRERHYGAFQSLTYDEARARFPDAYHRFETRDPGFALSEGGESLIQFAERVRATLEAIASRHRGGSVLIVTHGGVLDIVHRLATGMHLQAPRNFGIPNAALNWIAWDGAAWSLISWAEQRHLDQSLDELPNT</sequence>
<accession>A0A4Y4CTZ3</accession>
<dbReference type="Proteomes" id="UP000318422">
    <property type="component" value="Unassembled WGS sequence"/>
</dbReference>
<dbReference type="PANTHER" id="PTHR48100">
    <property type="entry name" value="BROAD-SPECIFICITY PHOSPHATASE YOR283W-RELATED"/>
    <property type="match status" value="1"/>
</dbReference>
<dbReference type="SUPFAM" id="SSF53254">
    <property type="entry name" value="Phosphoglycerate mutase-like"/>
    <property type="match status" value="1"/>
</dbReference>
<evidence type="ECO:0000313" key="5">
    <source>
        <dbReference type="EMBL" id="GEC95572.1"/>
    </source>
</evidence>
<evidence type="ECO:0000256" key="2">
    <source>
        <dbReference type="ARBA" id="ARBA00023235"/>
    </source>
</evidence>
<feature type="active site" description="Tele-phosphohistidine intermediate" evidence="3">
    <location>
        <position position="10"/>
    </location>
</feature>
<dbReference type="InterPro" id="IPR029033">
    <property type="entry name" value="His_PPase_superfam"/>
</dbReference>
<proteinExistence type="predicted"/>
<keyword evidence="6" id="KW-1185">Reference proteome</keyword>
<evidence type="ECO:0000256" key="1">
    <source>
        <dbReference type="ARBA" id="ARBA00023152"/>
    </source>
</evidence>
<dbReference type="GO" id="GO:0016791">
    <property type="term" value="F:phosphatase activity"/>
    <property type="evidence" value="ECO:0007669"/>
    <property type="project" value="TreeGrafter"/>
</dbReference>
<dbReference type="SMART" id="SM00855">
    <property type="entry name" value="PGAM"/>
    <property type="match status" value="1"/>
</dbReference>
<dbReference type="AlphaFoldDB" id="A0A4Y4CTZ3"/>
<dbReference type="InterPro" id="IPR013078">
    <property type="entry name" value="His_Pase_superF_clade-1"/>
</dbReference>
<reference evidence="5 6" key="1">
    <citation type="submission" date="2019-06" db="EMBL/GenBank/DDBJ databases">
        <title>Whole genome shotgun sequence of Zoogloea ramigera NBRC 15342.</title>
        <authorList>
            <person name="Hosoyama A."/>
            <person name="Uohara A."/>
            <person name="Ohji S."/>
            <person name="Ichikawa N."/>
        </authorList>
    </citation>
    <scope>NUCLEOTIDE SEQUENCE [LARGE SCALE GENOMIC DNA]</scope>
    <source>
        <strain evidence="5 6">NBRC 15342</strain>
    </source>
</reference>